<protein>
    <submittedName>
        <fullName evidence="1">Uncharacterized protein</fullName>
    </submittedName>
</protein>
<gene>
    <name evidence="1" type="ORF">WKW80_24585</name>
</gene>
<comment type="caution">
    <text evidence="1">The sequence shown here is derived from an EMBL/GenBank/DDBJ whole genome shotgun (WGS) entry which is preliminary data.</text>
</comment>
<sequence length="228" mass="24624">MGEGGIGLDGYTGIPDCTVVGISSAASKILCTEHNSGLSLLDSVAKKLSEALGSFHETRSGSVAVELDGPLFERWLMKVSMGYLAAGHTPLGRRFPSNPSVVAALFGTIPMEPPIGMYSMVGVARHTDRVKEVLFRELVAIDPSGTSRVVGAMVALHGIPFLFSFGGPFPIEDYLRRPDGKSYLDPYDCTSARAVFHPPYLRVSNEGKKQLEVHIRWPTSTVESRTTL</sequence>
<dbReference type="Proteomes" id="UP001363010">
    <property type="component" value="Unassembled WGS sequence"/>
</dbReference>
<evidence type="ECO:0000313" key="1">
    <source>
        <dbReference type="EMBL" id="MEJ8825165.1"/>
    </source>
</evidence>
<proteinExistence type="predicted"/>
<organism evidence="1 2">
    <name type="scientific">Variovorax humicola</name>
    <dbReference type="NCBI Taxonomy" id="1769758"/>
    <lineage>
        <taxon>Bacteria</taxon>
        <taxon>Pseudomonadati</taxon>
        <taxon>Pseudomonadota</taxon>
        <taxon>Betaproteobacteria</taxon>
        <taxon>Burkholderiales</taxon>
        <taxon>Comamonadaceae</taxon>
        <taxon>Variovorax</taxon>
    </lineage>
</organism>
<reference evidence="1 2" key="1">
    <citation type="submission" date="2024-03" db="EMBL/GenBank/DDBJ databases">
        <title>Novel species of the genus Variovorax.</title>
        <authorList>
            <person name="Liu Q."/>
            <person name="Xin Y.-H."/>
        </authorList>
    </citation>
    <scope>NUCLEOTIDE SEQUENCE [LARGE SCALE GENOMIC DNA]</scope>
    <source>
        <strain evidence="1 2">KACC 18501</strain>
    </source>
</reference>
<dbReference type="EMBL" id="JBBKZV010000019">
    <property type="protein sequence ID" value="MEJ8825165.1"/>
    <property type="molecule type" value="Genomic_DNA"/>
</dbReference>
<name>A0ABU8W5H4_9BURK</name>
<keyword evidence="2" id="KW-1185">Reference proteome</keyword>
<accession>A0ABU8W5H4</accession>
<dbReference type="RefSeq" id="WP_340366191.1">
    <property type="nucleotide sequence ID" value="NZ_JBBKZV010000019.1"/>
</dbReference>
<evidence type="ECO:0000313" key="2">
    <source>
        <dbReference type="Proteomes" id="UP001363010"/>
    </source>
</evidence>